<dbReference type="InterPro" id="IPR000719">
    <property type="entry name" value="Prot_kinase_dom"/>
</dbReference>
<dbReference type="Gene3D" id="1.10.510.10">
    <property type="entry name" value="Transferase(Phosphotransferase) domain 1"/>
    <property type="match status" value="1"/>
</dbReference>
<evidence type="ECO:0000313" key="7">
    <source>
        <dbReference type="EMBL" id="KAK4150454.1"/>
    </source>
</evidence>
<gene>
    <name evidence="7" type="ORF">C8A00DRAFT_46162</name>
</gene>
<accession>A0AAN6VG40</accession>
<dbReference type="Proteomes" id="UP001302745">
    <property type="component" value="Unassembled WGS sequence"/>
</dbReference>
<keyword evidence="1" id="KW-0723">Serine/threonine-protein kinase</keyword>
<reference evidence="7" key="1">
    <citation type="journal article" date="2023" name="Mol. Phylogenet. Evol.">
        <title>Genome-scale phylogeny and comparative genomics of the fungal order Sordariales.</title>
        <authorList>
            <person name="Hensen N."/>
            <person name="Bonometti L."/>
            <person name="Westerberg I."/>
            <person name="Brannstrom I.O."/>
            <person name="Guillou S."/>
            <person name="Cros-Aarteil S."/>
            <person name="Calhoun S."/>
            <person name="Haridas S."/>
            <person name="Kuo A."/>
            <person name="Mondo S."/>
            <person name="Pangilinan J."/>
            <person name="Riley R."/>
            <person name="LaButti K."/>
            <person name="Andreopoulos B."/>
            <person name="Lipzen A."/>
            <person name="Chen C."/>
            <person name="Yan M."/>
            <person name="Daum C."/>
            <person name="Ng V."/>
            <person name="Clum A."/>
            <person name="Steindorff A."/>
            <person name="Ohm R.A."/>
            <person name="Martin F."/>
            <person name="Silar P."/>
            <person name="Natvig D.O."/>
            <person name="Lalanne C."/>
            <person name="Gautier V."/>
            <person name="Ament-Velasquez S.L."/>
            <person name="Kruys A."/>
            <person name="Hutchinson M.I."/>
            <person name="Powell A.J."/>
            <person name="Barry K."/>
            <person name="Miller A.N."/>
            <person name="Grigoriev I.V."/>
            <person name="Debuchy R."/>
            <person name="Gladieux P."/>
            <person name="Hiltunen Thoren M."/>
            <person name="Johannesson H."/>
        </authorList>
    </citation>
    <scope>NUCLEOTIDE SEQUENCE</scope>
    <source>
        <strain evidence="7">CBS 538.74</strain>
    </source>
</reference>
<keyword evidence="2" id="KW-0808">Transferase</keyword>
<protein>
    <submittedName>
        <fullName evidence="7">Kinase-like domain-containing protein</fullName>
    </submittedName>
</protein>
<evidence type="ECO:0000256" key="1">
    <source>
        <dbReference type="ARBA" id="ARBA00022527"/>
    </source>
</evidence>
<name>A0AAN6VG40_9PEZI</name>
<sequence>MAVPEDKRWPPVPPDVDRSTIKVETPELSITGNSMLYRVKGHPRIVYKARAELREYELQKAAGDCAIPVRGRVMLQLASDGDINCMGFLMDLATPFTVPTGPAPAPAPVLPPSRRRVIMHQMIPLVQRLHAKGIVHGDLKLENMLLDNQGKLRLCDFAEGRYVGEDERVWEGNSTWHCESPNRLLRGERMGRDPAPPTIEDDLYGLGLSIWHLYTGKMPHEDMAGDDVGLKERQRKGETVDVAKVDDPEAREIIKGLLRRGGARI</sequence>
<dbReference type="EMBL" id="MU857071">
    <property type="protein sequence ID" value="KAK4150454.1"/>
    <property type="molecule type" value="Genomic_DNA"/>
</dbReference>
<dbReference type="SUPFAM" id="SSF56112">
    <property type="entry name" value="Protein kinase-like (PK-like)"/>
    <property type="match status" value="1"/>
</dbReference>
<dbReference type="Pfam" id="PF00069">
    <property type="entry name" value="Pkinase"/>
    <property type="match status" value="1"/>
</dbReference>
<evidence type="ECO:0000256" key="4">
    <source>
        <dbReference type="ARBA" id="ARBA00022777"/>
    </source>
</evidence>
<keyword evidence="8" id="KW-1185">Reference proteome</keyword>
<keyword evidence="5" id="KW-0067">ATP-binding</keyword>
<dbReference type="InterPro" id="IPR008271">
    <property type="entry name" value="Ser/Thr_kinase_AS"/>
</dbReference>
<keyword evidence="3" id="KW-0547">Nucleotide-binding</keyword>
<evidence type="ECO:0000256" key="2">
    <source>
        <dbReference type="ARBA" id="ARBA00022679"/>
    </source>
</evidence>
<dbReference type="InterPro" id="IPR011009">
    <property type="entry name" value="Kinase-like_dom_sf"/>
</dbReference>
<feature type="domain" description="Protein kinase" evidence="6">
    <location>
        <begin position="1"/>
        <end position="265"/>
    </location>
</feature>
<organism evidence="7 8">
    <name type="scientific">Chaetomidium leptoderma</name>
    <dbReference type="NCBI Taxonomy" id="669021"/>
    <lineage>
        <taxon>Eukaryota</taxon>
        <taxon>Fungi</taxon>
        <taxon>Dikarya</taxon>
        <taxon>Ascomycota</taxon>
        <taxon>Pezizomycotina</taxon>
        <taxon>Sordariomycetes</taxon>
        <taxon>Sordariomycetidae</taxon>
        <taxon>Sordariales</taxon>
        <taxon>Chaetomiaceae</taxon>
        <taxon>Chaetomidium</taxon>
    </lineage>
</organism>
<keyword evidence="4 7" id="KW-0418">Kinase</keyword>
<evidence type="ECO:0000256" key="5">
    <source>
        <dbReference type="ARBA" id="ARBA00022840"/>
    </source>
</evidence>
<comment type="caution">
    <text evidence="7">The sequence shown here is derived from an EMBL/GenBank/DDBJ whole genome shotgun (WGS) entry which is preliminary data.</text>
</comment>
<dbReference type="PANTHER" id="PTHR24351">
    <property type="entry name" value="RIBOSOMAL PROTEIN S6 KINASE"/>
    <property type="match status" value="1"/>
</dbReference>
<dbReference type="SMART" id="SM00220">
    <property type="entry name" value="S_TKc"/>
    <property type="match status" value="1"/>
</dbReference>
<dbReference type="PROSITE" id="PS00108">
    <property type="entry name" value="PROTEIN_KINASE_ST"/>
    <property type="match status" value="1"/>
</dbReference>
<dbReference type="GO" id="GO:0004674">
    <property type="term" value="F:protein serine/threonine kinase activity"/>
    <property type="evidence" value="ECO:0007669"/>
    <property type="project" value="UniProtKB-KW"/>
</dbReference>
<dbReference type="PROSITE" id="PS50011">
    <property type="entry name" value="PROTEIN_KINASE_DOM"/>
    <property type="match status" value="1"/>
</dbReference>
<dbReference type="AlphaFoldDB" id="A0AAN6VG40"/>
<reference evidence="7" key="2">
    <citation type="submission" date="2023-05" db="EMBL/GenBank/DDBJ databases">
        <authorList>
            <consortium name="Lawrence Berkeley National Laboratory"/>
            <person name="Steindorff A."/>
            <person name="Hensen N."/>
            <person name="Bonometti L."/>
            <person name="Westerberg I."/>
            <person name="Brannstrom I.O."/>
            <person name="Guillou S."/>
            <person name="Cros-Aarteil S."/>
            <person name="Calhoun S."/>
            <person name="Haridas S."/>
            <person name="Kuo A."/>
            <person name="Mondo S."/>
            <person name="Pangilinan J."/>
            <person name="Riley R."/>
            <person name="Labutti K."/>
            <person name="Andreopoulos B."/>
            <person name="Lipzen A."/>
            <person name="Chen C."/>
            <person name="Yanf M."/>
            <person name="Daum C."/>
            <person name="Ng V."/>
            <person name="Clum A."/>
            <person name="Ohm R."/>
            <person name="Martin F."/>
            <person name="Silar P."/>
            <person name="Natvig D."/>
            <person name="Lalanne C."/>
            <person name="Gautier V."/>
            <person name="Ament-Velasquez S.L."/>
            <person name="Kruys A."/>
            <person name="Hutchinson M.I."/>
            <person name="Powell A.J."/>
            <person name="Barry K."/>
            <person name="Miller A.N."/>
            <person name="Grigoriev I.V."/>
            <person name="Debuchy R."/>
            <person name="Gladieux P."/>
            <person name="Thoren M.H."/>
            <person name="Johannesson H."/>
        </authorList>
    </citation>
    <scope>NUCLEOTIDE SEQUENCE</scope>
    <source>
        <strain evidence="7">CBS 538.74</strain>
    </source>
</reference>
<evidence type="ECO:0000313" key="8">
    <source>
        <dbReference type="Proteomes" id="UP001302745"/>
    </source>
</evidence>
<proteinExistence type="predicted"/>
<dbReference type="GO" id="GO:0005524">
    <property type="term" value="F:ATP binding"/>
    <property type="evidence" value="ECO:0007669"/>
    <property type="project" value="UniProtKB-KW"/>
</dbReference>
<evidence type="ECO:0000256" key="3">
    <source>
        <dbReference type="ARBA" id="ARBA00022741"/>
    </source>
</evidence>
<evidence type="ECO:0000259" key="6">
    <source>
        <dbReference type="PROSITE" id="PS50011"/>
    </source>
</evidence>